<keyword evidence="3" id="KW-0067">ATP-binding</keyword>
<evidence type="ECO:0000256" key="2">
    <source>
        <dbReference type="ARBA" id="ARBA00022475"/>
    </source>
</evidence>
<proteinExistence type="predicted"/>
<dbReference type="PROSITE" id="PS00107">
    <property type="entry name" value="PROTEIN_KINASE_ATP"/>
    <property type="match status" value="1"/>
</dbReference>
<comment type="subcellular location">
    <subcellularLocation>
        <location evidence="1">Cell membrane</location>
    </subcellularLocation>
</comment>
<keyword evidence="4" id="KW-1133">Transmembrane helix</keyword>
<keyword evidence="4" id="KW-0812">Transmembrane</keyword>
<keyword evidence="3" id="KW-0547">Nucleotide-binding</keyword>
<dbReference type="InterPro" id="IPR017441">
    <property type="entry name" value="Protein_kinase_ATP_BS"/>
</dbReference>
<dbReference type="Gene3D" id="1.10.510.10">
    <property type="entry name" value="Transferase(Phosphotransferase) domain 1"/>
    <property type="match status" value="1"/>
</dbReference>
<evidence type="ECO:0000259" key="5">
    <source>
        <dbReference type="PROSITE" id="PS50011"/>
    </source>
</evidence>
<dbReference type="InterPro" id="IPR001245">
    <property type="entry name" value="Ser-Thr/Tyr_kinase_cat_dom"/>
</dbReference>
<evidence type="ECO:0000256" key="3">
    <source>
        <dbReference type="PROSITE-ProRule" id="PRU10141"/>
    </source>
</evidence>
<sequence length="516" mass="58154">MDMKMEGKYTPKAAWRAAQLTLKCLTSYPKDRPSMKEVMEEQVQIEAMTSMKDVAKVLKQIEEVDSTKEVLEVLDQIKAMEEKQRASNLAFKGLPLLAIAASHAFIIASSIQSRQTFQFKEAWKSGLIGPHKKEGREGSGIQIQQSFKTLLYHCLLKFPPPFLLFPCLPSICIKEKLNPNMDTTWEASFPQPNPSSSTIIIANKTMATPAGLKEYSVADLKKATTNFSADTLLGEGNYGRIYKGWVDEKTLAPSSKWGIGMPVAIKKLDPDGLQGFDEWQSEVNFLGRHYHPNLIELIGYCWEANMLVLVYEFMKKGSLDNHLFPRYIKPLSWEMRLKIAIGAARGLAFLYNLEKKVIYRGLKTSNILLDENYNAKLSDFGLTMRGPFDEEARVTTRIMGTHGYVAPEYVATGNICIKSDVFGFGVILLELLTGLRSFDANCSHGQQNLVDWLKPKLSVEKKLRTIMDVRLEGQYSARAAFQVAKLALKCLEPNPENRPSMKEVVEVLKEIEAMEE</sequence>
<feature type="binding site" evidence="3">
    <location>
        <position position="266"/>
    </location>
    <ligand>
        <name>ATP</name>
        <dbReference type="ChEBI" id="CHEBI:30616"/>
    </ligand>
</feature>
<dbReference type="InterPro" id="IPR000719">
    <property type="entry name" value="Prot_kinase_dom"/>
</dbReference>
<gene>
    <name evidence="6" type="ORF">JRO89_XSUnG0035600</name>
</gene>
<evidence type="ECO:0000313" key="7">
    <source>
        <dbReference type="Proteomes" id="UP000827721"/>
    </source>
</evidence>
<dbReference type="EMBL" id="JAFEMO010000062">
    <property type="protein sequence ID" value="KAH7529525.1"/>
    <property type="molecule type" value="Genomic_DNA"/>
</dbReference>
<dbReference type="PROSITE" id="PS50011">
    <property type="entry name" value="PROTEIN_KINASE_DOM"/>
    <property type="match status" value="1"/>
</dbReference>
<organism evidence="6 7">
    <name type="scientific">Xanthoceras sorbifolium</name>
    <dbReference type="NCBI Taxonomy" id="99658"/>
    <lineage>
        <taxon>Eukaryota</taxon>
        <taxon>Viridiplantae</taxon>
        <taxon>Streptophyta</taxon>
        <taxon>Embryophyta</taxon>
        <taxon>Tracheophyta</taxon>
        <taxon>Spermatophyta</taxon>
        <taxon>Magnoliopsida</taxon>
        <taxon>eudicotyledons</taxon>
        <taxon>Gunneridae</taxon>
        <taxon>Pentapetalae</taxon>
        <taxon>rosids</taxon>
        <taxon>malvids</taxon>
        <taxon>Sapindales</taxon>
        <taxon>Sapindaceae</taxon>
        <taxon>Xanthoceroideae</taxon>
        <taxon>Xanthoceras</taxon>
    </lineage>
</organism>
<evidence type="ECO:0000313" key="6">
    <source>
        <dbReference type="EMBL" id="KAH7529525.1"/>
    </source>
</evidence>
<dbReference type="InterPro" id="IPR050823">
    <property type="entry name" value="Plant_Ser_Thr_Prot_Kinase"/>
</dbReference>
<keyword evidence="4" id="KW-0472">Membrane</keyword>
<dbReference type="Gene3D" id="3.30.200.20">
    <property type="entry name" value="Phosphorylase Kinase, domain 1"/>
    <property type="match status" value="1"/>
</dbReference>
<dbReference type="Pfam" id="PF07714">
    <property type="entry name" value="PK_Tyr_Ser-Thr"/>
    <property type="match status" value="1"/>
</dbReference>
<feature type="transmembrane region" description="Helical" evidence="4">
    <location>
        <begin position="89"/>
        <end position="111"/>
    </location>
</feature>
<evidence type="ECO:0000256" key="1">
    <source>
        <dbReference type="ARBA" id="ARBA00004236"/>
    </source>
</evidence>
<feature type="domain" description="Protein kinase" evidence="5">
    <location>
        <begin position="227"/>
        <end position="516"/>
    </location>
</feature>
<reference evidence="6 7" key="1">
    <citation type="submission" date="2021-02" db="EMBL/GenBank/DDBJ databases">
        <title>Plant Genome Project.</title>
        <authorList>
            <person name="Zhang R.-G."/>
        </authorList>
    </citation>
    <scope>NUCLEOTIDE SEQUENCE [LARGE SCALE GENOMIC DNA]</scope>
    <source>
        <tissue evidence="6">Leaves</tissue>
    </source>
</reference>
<evidence type="ECO:0000256" key="4">
    <source>
        <dbReference type="SAM" id="Phobius"/>
    </source>
</evidence>
<comment type="caution">
    <text evidence="6">The sequence shown here is derived from an EMBL/GenBank/DDBJ whole genome shotgun (WGS) entry which is preliminary data.</text>
</comment>
<keyword evidence="7" id="KW-1185">Reference proteome</keyword>
<dbReference type="SUPFAM" id="SSF56112">
    <property type="entry name" value="Protein kinase-like (PK-like)"/>
    <property type="match status" value="1"/>
</dbReference>
<dbReference type="InterPro" id="IPR011009">
    <property type="entry name" value="Kinase-like_dom_sf"/>
</dbReference>
<accession>A0ABQ8H011</accession>
<name>A0ABQ8H011_9ROSI</name>
<dbReference type="PANTHER" id="PTHR45621">
    <property type="entry name" value="OS01G0588500 PROTEIN-RELATED"/>
    <property type="match status" value="1"/>
</dbReference>
<keyword evidence="2" id="KW-1003">Cell membrane</keyword>
<protein>
    <recommendedName>
        <fullName evidence="5">Protein kinase domain-containing protein</fullName>
    </recommendedName>
</protein>
<dbReference type="Proteomes" id="UP000827721">
    <property type="component" value="Unassembled WGS sequence"/>
</dbReference>